<reference evidence="2" key="1">
    <citation type="submission" date="2021-01" db="EMBL/GenBank/DDBJ databases">
        <title>Genome sequence of Phenylobacterium sp. 20VBR1 isolated from a valley glaceir, Ny-Alesund, Svalbard.</title>
        <authorList>
            <person name="Thomas F.A."/>
            <person name="Krishnan K.P."/>
            <person name="Sinha R.K."/>
        </authorList>
    </citation>
    <scope>NUCLEOTIDE SEQUENCE</scope>
    <source>
        <strain evidence="2">20VBR1</strain>
    </source>
</reference>
<organism evidence="2">
    <name type="scientific">Phenylobacterium glaciei</name>
    <dbReference type="NCBI Taxonomy" id="2803784"/>
    <lineage>
        <taxon>Bacteria</taxon>
        <taxon>Pseudomonadati</taxon>
        <taxon>Pseudomonadota</taxon>
        <taxon>Alphaproteobacteria</taxon>
        <taxon>Caulobacterales</taxon>
        <taxon>Caulobacteraceae</taxon>
        <taxon>Phenylobacterium</taxon>
    </lineage>
</organism>
<feature type="region of interest" description="Disordered" evidence="1">
    <location>
        <begin position="114"/>
        <end position="142"/>
    </location>
</feature>
<proteinExistence type="predicted"/>
<gene>
    <name evidence="2" type="ORF">JKL49_16855</name>
</gene>
<dbReference type="EMBL" id="CP068570">
    <property type="protein sequence ID" value="QQZ48943.1"/>
    <property type="molecule type" value="Genomic_DNA"/>
</dbReference>
<dbReference type="AlphaFoldDB" id="A0A974P1F9"/>
<evidence type="ECO:0000256" key="1">
    <source>
        <dbReference type="SAM" id="MobiDB-lite"/>
    </source>
</evidence>
<evidence type="ECO:0000313" key="2">
    <source>
        <dbReference type="EMBL" id="QQZ48943.1"/>
    </source>
</evidence>
<sequence>MNTGFDCPSRADIGTKHPTFIEVDTTTLTPRLRQVTAASDGTYAIEDASAPADTLVYAPNFDFSTYVTVDNTQGAGDLVRRTSAEVHGRYVVGPPVVIPKGHVTRFWIQDNAGTRGPRAWSPTTGPAPAGGSAVRLPHRHGRQLRLRRSLPGPRRRQGLGGAQHRAEVGASAVRAVQRLAGQVTRPPQPFHAYFRAARMSSSRAGVPAMRSRRG</sequence>
<accession>A0A974P1F9</accession>
<protein>
    <submittedName>
        <fullName evidence="2">Uncharacterized protein</fullName>
    </submittedName>
</protein>
<name>A0A974P1F9_9CAUL</name>